<dbReference type="GO" id="GO:0043565">
    <property type="term" value="F:sequence-specific DNA binding"/>
    <property type="evidence" value="ECO:0007669"/>
    <property type="project" value="TreeGrafter"/>
</dbReference>
<dbReference type="OrthoDB" id="9786526at2"/>
<dbReference type="FunFam" id="3.40.190.290:FF:000001">
    <property type="entry name" value="Transcriptional regulator, LysR family"/>
    <property type="match status" value="1"/>
</dbReference>
<dbReference type="SUPFAM" id="SSF46785">
    <property type="entry name" value="Winged helix' DNA-binding domain"/>
    <property type="match status" value="1"/>
</dbReference>
<dbReference type="STRING" id="550540.Fbal_2065"/>
<dbReference type="CDD" id="cd08422">
    <property type="entry name" value="PBP2_CrgA_like"/>
    <property type="match status" value="1"/>
</dbReference>
<evidence type="ECO:0000259" key="5">
    <source>
        <dbReference type="PROSITE" id="PS50931"/>
    </source>
</evidence>
<dbReference type="SUPFAM" id="SSF53850">
    <property type="entry name" value="Periplasmic binding protein-like II"/>
    <property type="match status" value="1"/>
</dbReference>
<dbReference type="GeneID" id="67182274"/>
<keyword evidence="4" id="KW-0804">Transcription</keyword>
<evidence type="ECO:0000256" key="2">
    <source>
        <dbReference type="ARBA" id="ARBA00023015"/>
    </source>
</evidence>
<dbReference type="InterPro" id="IPR058163">
    <property type="entry name" value="LysR-type_TF_proteobact-type"/>
</dbReference>
<dbReference type="GO" id="GO:0003700">
    <property type="term" value="F:DNA-binding transcription factor activity"/>
    <property type="evidence" value="ECO:0007669"/>
    <property type="project" value="InterPro"/>
</dbReference>
<evidence type="ECO:0000256" key="1">
    <source>
        <dbReference type="ARBA" id="ARBA00009437"/>
    </source>
</evidence>
<evidence type="ECO:0000256" key="4">
    <source>
        <dbReference type="ARBA" id="ARBA00023163"/>
    </source>
</evidence>
<accession>E1SUD5</accession>
<dbReference type="HOGENOM" id="CLU_039613_16_4_6"/>
<evidence type="ECO:0000313" key="7">
    <source>
        <dbReference type="Proteomes" id="UP000006683"/>
    </source>
</evidence>
<dbReference type="PROSITE" id="PS50931">
    <property type="entry name" value="HTH_LYSR"/>
    <property type="match status" value="1"/>
</dbReference>
<reference evidence="6 7" key="1">
    <citation type="journal article" date="2010" name="Stand. Genomic Sci.">
        <title>Complete genome sequence of Ferrimonas balearica type strain (PAT).</title>
        <authorList>
            <person name="Nolan M."/>
            <person name="Sikorski J."/>
            <person name="Davenport K."/>
            <person name="Lucas S."/>
            <person name="Glavina Del Rio T."/>
            <person name="Tice H."/>
            <person name="Cheng J."/>
            <person name="Goodwin L."/>
            <person name="Pitluck S."/>
            <person name="Liolios K."/>
            <person name="Ivanova N."/>
            <person name="Mavromatis K."/>
            <person name="Ovchinnikova G."/>
            <person name="Pati A."/>
            <person name="Chen A."/>
            <person name="Palaniappan K."/>
            <person name="Land M."/>
            <person name="Hauser L."/>
            <person name="Chang Y."/>
            <person name="Jeffries C."/>
            <person name="Tapia R."/>
            <person name="Brettin T."/>
            <person name="Detter J."/>
            <person name="Han C."/>
            <person name="Yasawong M."/>
            <person name="Rohde M."/>
            <person name="Tindall B."/>
            <person name="Goker M."/>
            <person name="Woyke T."/>
            <person name="Bristow J."/>
            <person name="Eisen J."/>
            <person name="Markowitz V."/>
            <person name="Hugenholtz P."/>
            <person name="Kyrpides N."/>
            <person name="Klenk H."/>
            <person name="Lapidus A."/>
        </authorList>
    </citation>
    <scope>NUCLEOTIDE SEQUENCE [LARGE SCALE GENOMIC DNA]</scope>
    <source>
        <strain evidence="7">DSM 9799 / CCM 4581 / KCTC 23876 / PAT</strain>
    </source>
</reference>
<feature type="domain" description="HTH lysR-type" evidence="5">
    <location>
        <begin position="1"/>
        <end position="59"/>
    </location>
</feature>
<comment type="similarity">
    <text evidence="1">Belongs to the LysR transcriptional regulatory family.</text>
</comment>
<dbReference type="EMBL" id="CP002209">
    <property type="protein sequence ID" value="ADN76268.1"/>
    <property type="molecule type" value="Genomic_DNA"/>
</dbReference>
<evidence type="ECO:0000313" key="6">
    <source>
        <dbReference type="EMBL" id="ADN76268.1"/>
    </source>
</evidence>
<evidence type="ECO:0000256" key="3">
    <source>
        <dbReference type="ARBA" id="ARBA00023125"/>
    </source>
</evidence>
<gene>
    <name evidence="6" type="ordered locus">Fbal_2065</name>
</gene>
<keyword evidence="7" id="KW-1185">Reference proteome</keyword>
<dbReference type="InterPro" id="IPR036388">
    <property type="entry name" value="WH-like_DNA-bd_sf"/>
</dbReference>
<dbReference type="Proteomes" id="UP000006683">
    <property type="component" value="Chromosome"/>
</dbReference>
<dbReference type="InterPro" id="IPR036390">
    <property type="entry name" value="WH_DNA-bd_sf"/>
</dbReference>
<protein>
    <submittedName>
        <fullName evidence="6">Transcriptional regulator, LysR family</fullName>
    </submittedName>
</protein>
<dbReference type="InterPro" id="IPR000847">
    <property type="entry name" value="LysR_HTH_N"/>
</dbReference>
<proteinExistence type="inferred from homology"/>
<dbReference type="InterPro" id="IPR005119">
    <property type="entry name" value="LysR_subst-bd"/>
</dbReference>
<sequence>MKALQDLDILVLTARLGSLSAAARQLDLTPAATSAALKRIENELGVALFVRSTRSLKLTDEGERFLSHCAEALALLKSGAEAARSNQSQFAGPLRLSLPSDLGRRTLLPWLDEFQDAHPQLTLQLQFSDRLFDLYQAGSDLSLRYGEPEDSNLVALPLAPRNRRLLVAAPSYIARCGQPGHPSELADHNCLSFHLDDYRHDRWTFHRDGEALTIKVRGNRSADDGEVVHRWALAGRGIAYKSHLDVAEDVAAGRLVRLCSDWQGELAPLNLICADRRQLSPRIQSLRQFLAERCQARLAQGDGDE</sequence>
<organism evidence="6 7">
    <name type="scientific">Ferrimonas balearica (strain DSM 9799 / CCM 4581 / KCTC 23876 / PAT)</name>
    <dbReference type="NCBI Taxonomy" id="550540"/>
    <lineage>
        <taxon>Bacteria</taxon>
        <taxon>Pseudomonadati</taxon>
        <taxon>Pseudomonadota</taxon>
        <taxon>Gammaproteobacteria</taxon>
        <taxon>Alteromonadales</taxon>
        <taxon>Ferrimonadaceae</taxon>
        <taxon>Ferrimonas</taxon>
    </lineage>
</organism>
<dbReference type="PANTHER" id="PTHR30537">
    <property type="entry name" value="HTH-TYPE TRANSCRIPTIONAL REGULATOR"/>
    <property type="match status" value="1"/>
</dbReference>
<dbReference type="Gene3D" id="3.40.190.290">
    <property type="match status" value="1"/>
</dbReference>
<dbReference type="FunFam" id="1.10.10.10:FF:000001">
    <property type="entry name" value="LysR family transcriptional regulator"/>
    <property type="match status" value="1"/>
</dbReference>
<dbReference type="PRINTS" id="PR00039">
    <property type="entry name" value="HTHLYSR"/>
</dbReference>
<dbReference type="eggNOG" id="COG0583">
    <property type="taxonomic scope" value="Bacteria"/>
</dbReference>
<dbReference type="GO" id="GO:0006351">
    <property type="term" value="P:DNA-templated transcription"/>
    <property type="evidence" value="ECO:0007669"/>
    <property type="project" value="TreeGrafter"/>
</dbReference>
<name>E1SUD5_FERBD</name>
<dbReference type="RefSeq" id="WP_013345574.1">
    <property type="nucleotide sequence ID" value="NC_014541.1"/>
</dbReference>
<dbReference type="Pfam" id="PF00126">
    <property type="entry name" value="HTH_1"/>
    <property type="match status" value="1"/>
</dbReference>
<dbReference type="Gene3D" id="1.10.10.10">
    <property type="entry name" value="Winged helix-like DNA-binding domain superfamily/Winged helix DNA-binding domain"/>
    <property type="match status" value="1"/>
</dbReference>
<dbReference type="KEGG" id="fbl:Fbal_2065"/>
<dbReference type="AlphaFoldDB" id="E1SUD5"/>
<dbReference type="Pfam" id="PF03466">
    <property type="entry name" value="LysR_substrate"/>
    <property type="match status" value="1"/>
</dbReference>
<keyword evidence="3" id="KW-0238">DNA-binding</keyword>
<dbReference type="PANTHER" id="PTHR30537:SF21">
    <property type="entry name" value="HTH-TYPE TRANSCRIPTIONAL REGULATOR SINR-RELATED"/>
    <property type="match status" value="1"/>
</dbReference>
<keyword evidence="2" id="KW-0805">Transcription regulation</keyword>